<keyword evidence="3" id="KW-1185">Reference proteome</keyword>
<dbReference type="Gene3D" id="2.60.120.380">
    <property type="match status" value="1"/>
</dbReference>
<dbReference type="EMBL" id="VCGU01000009">
    <property type="protein sequence ID" value="TRY70919.1"/>
    <property type="molecule type" value="Genomic_DNA"/>
</dbReference>
<evidence type="ECO:0000313" key="2">
    <source>
        <dbReference type="EMBL" id="TRY70919.1"/>
    </source>
</evidence>
<dbReference type="Pfam" id="PF01391">
    <property type="entry name" value="Collagen"/>
    <property type="match status" value="1"/>
</dbReference>
<name>A0A553NZP7_TIGCA</name>
<accession>A0A553NZP7</accession>
<reference evidence="2 3" key="1">
    <citation type="journal article" date="2018" name="Nat. Ecol. Evol.">
        <title>Genomic signatures of mitonuclear coevolution across populations of Tigriopus californicus.</title>
        <authorList>
            <person name="Barreto F.S."/>
            <person name="Watson E.T."/>
            <person name="Lima T.G."/>
            <person name="Willett C.S."/>
            <person name="Edmands S."/>
            <person name="Li W."/>
            <person name="Burton R.S."/>
        </authorList>
    </citation>
    <scope>NUCLEOTIDE SEQUENCE [LARGE SCALE GENOMIC DNA]</scope>
    <source>
        <strain evidence="2 3">San Diego</strain>
    </source>
</reference>
<proteinExistence type="predicted"/>
<dbReference type="STRING" id="6832.A0A553NZP7"/>
<dbReference type="InterPro" id="IPR008160">
    <property type="entry name" value="Collagen"/>
</dbReference>
<evidence type="ECO:0000256" key="1">
    <source>
        <dbReference type="SAM" id="MobiDB-lite"/>
    </source>
</evidence>
<dbReference type="Proteomes" id="UP000318571">
    <property type="component" value="Chromosome 9"/>
</dbReference>
<evidence type="ECO:0000313" key="3">
    <source>
        <dbReference type="Proteomes" id="UP000318571"/>
    </source>
</evidence>
<feature type="compositionally biased region" description="Basic and acidic residues" evidence="1">
    <location>
        <begin position="49"/>
        <end position="60"/>
    </location>
</feature>
<sequence>MTQFEAYIGIRFELKGFPGALGTKGSTGLPGPMGPKGEKGSNSGTVGPKGEKGDKGEQGEKGTSAPTPAGPFSFDLSPASKGDEVSFEVKCFGTCRDVNVRLSVESGDADLYAKEESEPKIKNSNCDDCRLCKSRSSNLDDSCSGIQTQTREGFFIKVTAHKPYANGQLKINGFNLESVEQIN</sequence>
<comment type="caution">
    <text evidence="2">The sequence shown here is derived from an EMBL/GenBank/DDBJ whole genome shotgun (WGS) entry which is preliminary data.</text>
</comment>
<organism evidence="2 3">
    <name type="scientific">Tigriopus californicus</name>
    <name type="common">Marine copepod</name>
    <dbReference type="NCBI Taxonomy" id="6832"/>
    <lineage>
        <taxon>Eukaryota</taxon>
        <taxon>Metazoa</taxon>
        <taxon>Ecdysozoa</taxon>
        <taxon>Arthropoda</taxon>
        <taxon>Crustacea</taxon>
        <taxon>Multicrustacea</taxon>
        <taxon>Hexanauplia</taxon>
        <taxon>Copepoda</taxon>
        <taxon>Harpacticoida</taxon>
        <taxon>Harpacticidae</taxon>
        <taxon>Tigriopus</taxon>
    </lineage>
</organism>
<dbReference type="AlphaFoldDB" id="A0A553NZP7"/>
<protein>
    <submittedName>
        <fullName evidence="2">Uncharacterized protein</fullName>
    </submittedName>
</protein>
<gene>
    <name evidence="2" type="ORF">TCAL_16380</name>
</gene>
<feature type="region of interest" description="Disordered" evidence="1">
    <location>
        <begin position="17"/>
        <end position="77"/>
    </location>
</feature>